<evidence type="ECO:0000256" key="2">
    <source>
        <dbReference type="ARBA" id="ARBA00022528"/>
    </source>
</evidence>
<keyword evidence="2" id="KW-0150">Chloroplast</keyword>
<evidence type="ECO:0000256" key="3">
    <source>
        <dbReference type="ARBA" id="ARBA00022640"/>
    </source>
</evidence>
<keyword evidence="4" id="KW-0645">Protease</keyword>
<comment type="function">
    <text evidence="8">Serine-type protease active in vitro against the LHCII N-terminal. Cleaves its substrate on the carboxy-side of Glu residues.</text>
</comment>
<evidence type="ECO:0000256" key="10">
    <source>
        <dbReference type="ARBA" id="ARBA00073000"/>
    </source>
</evidence>
<evidence type="ECO:0000256" key="4">
    <source>
        <dbReference type="ARBA" id="ARBA00022670"/>
    </source>
</evidence>
<keyword evidence="3" id="KW-0934">Plastid</keyword>
<comment type="subcellular location">
    <subcellularLocation>
        <location evidence="1">Plastid</location>
        <location evidence="1">Chloroplast stroma</location>
    </subcellularLocation>
</comment>
<dbReference type="Proteomes" id="UP001187471">
    <property type="component" value="Unassembled WGS sequence"/>
</dbReference>
<comment type="caution">
    <text evidence="13">The sequence shown here is derived from an EMBL/GenBank/DDBJ whole genome shotgun (WGS) entry which is preliminary data.</text>
</comment>
<name>A0AA88QN68_9ASTE</name>
<evidence type="ECO:0000313" key="14">
    <source>
        <dbReference type="Proteomes" id="UP001187471"/>
    </source>
</evidence>
<dbReference type="AlphaFoldDB" id="A0AA88QN68"/>
<keyword evidence="14" id="KW-1185">Reference proteome</keyword>
<dbReference type="GO" id="GO:0009570">
    <property type="term" value="C:chloroplast stroma"/>
    <property type="evidence" value="ECO:0007669"/>
    <property type="project" value="UniProtKB-SubCell"/>
</dbReference>
<evidence type="ECO:0000256" key="9">
    <source>
        <dbReference type="ARBA" id="ARBA00060950"/>
    </source>
</evidence>
<protein>
    <recommendedName>
        <fullName evidence="10">Probable glutamyl endopeptidase, chloroplastic</fullName>
    </recommendedName>
</protein>
<dbReference type="SUPFAM" id="SSF82171">
    <property type="entry name" value="DPP6 N-terminal domain-like"/>
    <property type="match status" value="1"/>
</dbReference>
<keyword evidence="5" id="KW-0378">Hydrolase</keyword>
<organism evidence="13 14">
    <name type="scientific">Escallonia rubra</name>
    <dbReference type="NCBI Taxonomy" id="112253"/>
    <lineage>
        <taxon>Eukaryota</taxon>
        <taxon>Viridiplantae</taxon>
        <taxon>Streptophyta</taxon>
        <taxon>Embryophyta</taxon>
        <taxon>Tracheophyta</taxon>
        <taxon>Spermatophyta</taxon>
        <taxon>Magnoliopsida</taxon>
        <taxon>eudicotyledons</taxon>
        <taxon>Gunneridae</taxon>
        <taxon>Pentapetalae</taxon>
        <taxon>asterids</taxon>
        <taxon>campanulids</taxon>
        <taxon>Escalloniales</taxon>
        <taxon>Escalloniaceae</taxon>
        <taxon>Escallonia</taxon>
    </lineage>
</organism>
<feature type="non-terminal residue" evidence="13">
    <location>
        <position position="1"/>
    </location>
</feature>
<evidence type="ECO:0000256" key="6">
    <source>
        <dbReference type="ARBA" id="ARBA00022825"/>
    </source>
</evidence>
<evidence type="ECO:0000256" key="8">
    <source>
        <dbReference type="ARBA" id="ARBA00054431"/>
    </source>
</evidence>
<comment type="similarity">
    <text evidence="9">Belongs to the peptidase S9D family.</text>
</comment>
<sequence>MRLHKVYHRLSHLSVSQPPPPPFLLLLNQLPDCNPLSSSFLRPKRSRSLSLRTHSTTTSLKPVRTMTSSGRFHNLVPINATSAAEDGGGGSNGSASSAATAETDELALGGGYRLPPPELRDIVDAPPLPALSFSPQRDKIIFLKRRSLPPLSELAKPEEKLAGIRIDGKCNTRSRMSSYTGIGIHDLMNEGKLGPEKEIIGLPDGAKLNFVTWSTDGRHLSFGIRVDEEDGSSSKLRVWIADVETGKAWPLFQSPEIYLNAVFDNFVWVNNSTLLVCTIPTSRGNPPKKPLVPSGPKIQSNEQKNIIQARTYQDLLKDEYDEELFEYYATSQLVLASLDGTVKAIGPPAIYTSIDPSPDQKFLLISTIHRPYSFTVPCGRFPKKVDLWTADGEFVRELCDLPLAEDIPIAFNSVRKGMRSINWRADKPSTLYWVETQDGGDAKVDVSPRDIVYTQAAETLEGEQPTIFHKLDLRYGGISWCDDSLALVYESWYKTRRVRTWVISPGFGDVSPRLLFDRSSEDVYSDPGSPMLRRTPAGTYVIAKVKKENDEGTYVILNGSGATPAGNIPFLDLFDINTASKERIWESDKEKYYETVVALMSDQKEGELNINQLKLLTSKESKTENTQYYLETWPEKKAYQITNFPHPYPQLASLQKEMIKYQRKDGVQLTATLYLPPGYEPSRDGPLPCLVWSYPGEFKSKDAAGQVRGSPNEFAGIGPTSALLWLARRHDSLLSAFVDIKMFAILSGPTIPIIGEGEEEANDRYVEQLVASAEAAVEEVVRRGVAHPDKIAVGGHSYGAFMTANLLAHAPHLFCCGIARSGAYNRTLTPFGFQNEDRTLWDATSTYVEMSPFMAANKIKKPILLIHGEEDNNSGTLTMQSDRFFNALKGHGALSRLVILPFESHGYAARESIMHVLWESDRWLQTYCVSNTANANADLNACKDDSSKETIASESKVVASAGGGVPEMEDIELGKFLLNPRSSL</sequence>
<dbReference type="PANTHER" id="PTHR42776:SF28">
    <property type="entry name" value="GLUTAMYL ENDOPEPTIDASE, CHLOROPLASTIC-RELATED"/>
    <property type="match status" value="1"/>
</dbReference>
<dbReference type="InterPro" id="IPR029058">
    <property type="entry name" value="AB_hydrolase_fold"/>
</dbReference>
<keyword evidence="6" id="KW-0720">Serine protease</keyword>
<evidence type="ECO:0000256" key="11">
    <source>
        <dbReference type="SAM" id="MobiDB-lite"/>
    </source>
</evidence>
<dbReference type="GO" id="GO:0004252">
    <property type="term" value="F:serine-type endopeptidase activity"/>
    <property type="evidence" value="ECO:0007669"/>
    <property type="project" value="TreeGrafter"/>
</dbReference>
<feature type="domain" description="Peptidase S9 prolyl oligopeptidase catalytic" evidence="12">
    <location>
        <begin position="773"/>
        <end position="927"/>
    </location>
</feature>
<feature type="region of interest" description="Disordered" evidence="11">
    <location>
        <begin position="81"/>
        <end position="101"/>
    </location>
</feature>
<dbReference type="SUPFAM" id="SSF53474">
    <property type="entry name" value="alpha/beta-Hydrolases"/>
    <property type="match status" value="1"/>
</dbReference>
<evidence type="ECO:0000259" key="12">
    <source>
        <dbReference type="Pfam" id="PF00326"/>
    </source>
</evidence>
<evidence type="ECO:0000256" key="5">
    <source>
        <dbReference type="ARBA" id="ARBA00022801"/>
    </source>
</evidence>
<dbReference type="InterPro" id="IPR001375">
    <property type="entry name" value="Peptidase_S9_cat"/>
</dbReference>
<dbReference type="PANTHER" id="PTHR42776">
    <property type="entry name" value="SERINE PEPTIDASE S9 FAMILY MEMBER"/>
    <property type="match status" value="1"/>
</dbReference>
<dbReference type="Pfam" id="PF00326">
    <property type="entry name" value="Peptidase_S9"/>
    <property type="match status" value="1"/>
</dbReference>
<reference evidence="13" key="1">
    <citation type="submission" date="2022-12" db="EMBL/GenBank/DDBJ databases">
        <title>Draft genome assemblies for two species of Escallonia (Escalloniales).</title>
        <authorList>
            <person name="Chanderbali A."/>
            <person name="Dervinis C."/>
            <person name="Anghel I."/>
            <person name="Soltis D."/>
            <person name="Soltis P."/>
            <person name="Zapata F."/>
        </authorList>
    </citation>
    <scope>NUCLEOTIDE SEQUENCE</scope>
    <source>
        <strain evidence="13">UCBG92.1500</strain>
        <tissue evidence="13">Leaf</tissue>
    </source>
</reference>
<gene>
    <name evidence="13" type="ORF">RJ640_021738</name>
</gene>
<keyword evidence="7" id="KW-0809">Transit peptide</keyword>
<evidence type="ECO:0000313" key="13">
    <source>
        <dbReference type="EMBL" id="KAK2968349.1"/>
    </source>
</evidence>
<accession>A0AA88QN68</accession>
<evidence type="ECO:0000256" key="7">
    <source>
        <dbReference type="ARBA" id="ARBA00022946"/>
    </source>
</evidence>
<evidence type="ECO:0000256" key="1">
    <source>
        <dbReference type="ARBA" id="ARBA00004470"/>
    </source>
</evidence>
<dbReference type="FunFam" id="3.40.50.1820:FF:000049">
    <property type="entry name" value="probable glutamyl endopeptidase, chloroplastic"/>
    <property type="match status" value="1"/>
</dbReference>
<dbReference type="GO" id="GO:0006508">
    <property type="term" value="P:proteolysis"/>
    <property type="evidence" value="ECO:0007669"/>
    <property type="project" value="UniProtKB-KW"/>
</dbReference>
<dbReference type="EMBL" id="JAVXUO010002922">
    <property type="protein sequence ID" value="KAK2968349.1"/>
    <property type="molecule type" value="Genomic_DNA"/>
</dbReference>
<proteinExistence type="inferred from homology"/>
<dbReference type="Gene3D" id="3.40.50.1820">
    <property type="entry name" value="alpha/beta hydrolase"/>
    <property type="match status" value="1"/>
</dbReference>